<dbReference type="PIRSF" id="PIRSF006076">
    <property type="entry name" value="OM_assembly_OMP85"/>
    <property type="match status" value="1"/>
</dbReference>
<keyword evidence="3 8" id="KW-0812">Transmembrane</keyword>
<dbReference type="InterPro" id="IPR034746">
    <property type="entry name" value="POTRA"/>
</dbReference>
<dbReference type="Proteomes" id="UP000345637">
    <property type="component" value="Unassembled WGS sequence"/>
</dbReference>
<evidence type="ECO:0000313" key="14">
    <source>
        <dbReference type="Proteomes" id="UP000345637"/>
    </source>
</evidence>
<dbReference type="Gene3D" id="2.40.160.50">
    <property type="entry name" value="membrane protein fhac: a member of the omp85/tpsb transporter family"/>
    <property type="match status" value="1"/>
</dbReference>
<keyword evidence="5 8" id="KW-0677">Repeat</keyword>
<proteinExistence type="inferred from homology"/>
<dbReference type="GO" id="GO:0051205">
    <property type="term" value="P:protein insertion into membrane"/>
    <property type="evidence" value="ECO:0007669"/>
    <property type="project" value="UniProtKB-UniRule"/>
</dbReference>
<feature type="domain" description="POTRA" evidence="10">
    <location>
        <begin position="119"/>
        <end position="199"/>
    </location>
</feature>
<dbReference type="GO" id="GO:0043165">
    <property type="term" value="P:Gram-negative-bacterium-type cell outer membrane assembly"/>
    <property type="evidence" value="ECO:0007669"/>
    <property type="project" value="UniProtKB-UniRule"/>
</dbReference>
<dbReference type="Gene3D" id="3.10.20.310">
    <property type="entry name" value="membrane protein fhac"/>
    <property type="match status" value="5"/>
</dbReference>
<keyword evidence="7 8" id="KW-0998">Cell outer membrane</keyword>
<dbReference type="InterPro" id="IPR023707">
    <property type="entry name" value="OM_assembly_BamA"/>
</dbReference>
<dbReference type="Pfam" id="PF01103">
    <property type="entry name" value="Omp85"/>
    <property type="match status" value="1"/>
</dbReference>
<evidence type="ECO:0000256" key="2">
    <source>
        <dbReference type="ARBA" id="ARBA00022452"/>
    </source>
</evidence>
<keyword evidence="6 8" id="KW-0472">Membrane</keyword>
<comment type="subcellular location">
    <subcellularLocation>
        <location evidence="8">Cell outer membrane</location>
    </subcellularLocation>
    <subcellularLocation>
        <location evidence="1">Membrane</location>
    </subcellularLocation>
</comment>
<dbReference type="EMBL" id="FLAC01000023">
    <property type="protein sequence ID" value="SBM40800.1"/>
    <property type="molecule type" value="Genomic_DNA"/>
</dbReference>
<feature type="domain" description="POTRA" evidence="10">
    <location>
        <begin position="374"/>
        <end position="448"/>
    </location>
</feature>
<feature type="domain" description="POTRA" evidence="10">
    <location>
        <begin position="51"/>
        <end position="118"/>
    </location>
</feature>
<evidence type="ECO:0000313" key="13">
    <source>
        <dbReference type="Proteomes" id="UP000078124"/>
    </source>
</evidence>
<dbReference type="PROSITE" id="PS51779">
    <property type="entry name" value="POTRA"/>
    <property type="match status" value="5"/>
</dbReference>
<evidence type="ECO:0000256" key="7">
    <source>
        <dbReference type="ARBA" id="ARBA00023237"/>
    </source>
</evidence>
<dbReference type="FunFam" id="2.40.160.50:FF:000001">
    <property type="entry name" value="Outer membrane protein assembly factor BamA"/>
    <property type="match status" value="1"/>
</dbReference>
<dbReference type="NCBIfam" id="TIGR03303">
    <property type="entry name" value="OM_YaeT"/>
    <property type="match status" value="1"/>
</dbReference>
<evidence type="ECO:0000313" key="11">
    <source>
        <dbReference type="EMBL" id="SBM40800.1"/>
    </source>
</evidence>
<sequence length="834" mass="92139">MKCNSARCLRKSQQNSAIAKYLLDETSMLKKTNIIAGLLISPLTLYASTTYKIDDIRFEGLQRVTVGAALLSMPIHTGEQVSNDDISESLRALYASGNFENVQILRDGTTLVVQLKERPTIAKLSFSGNKAVKDDALKDNLAASGVEEGSALDRNALSEIEKGLQDFYYSVGKYSAQVHAVVTPLPRNRVDLKFVFQEGIAATIAQINIIGNKAFREETLLDQLQLRDHVPWWNVIGDKKYQKQKMEADLETLRSYYLDRGYARFTINSSQVSITPDKKSLYLTVNLSEGDRYKVTSTLVSGEMAGHTQETEALAQSLSGKWYSGADITAVENSIKKRFGKYGYAWPQVNTRTEIDETNKSVTLHINVDAGRRYSVRQIRFTGNDTSRDAVLRREMRQMEGAWLNDEKVQQGKERLDRTGFFETVDKEITPVAGSQDQVDVVYKVKERNTGSFNVGLGFGTDSGISYQLGVTQDNWLGTGNSVSFNGTRNSYQSYVELGATDPYFTVDGVSLGGKIFYNSYDAADADAGSYNQQSYGLGSNLGFPISENNSLNVGIDYVHNYLTNMDPELTTWNYLNSRGIYPNVVTKDGDSGATYSANDVFASLGWSYNNLDRGFFPRSGNKSSLSGKVTVPGSDNSYYKLTLDTTQYLPLNEGKSWVWMEHLKAGYAGGLNGNSVPFYDNFYAGGSSSVRGFSSNTIGPKAAYYRCNGTESSYSNCPVESSSDAVGGNAMAVLNSEFIIPTPFINDKYADSLRTSLFVDAGTVWSTSWQNSAQTQAAGIPDYGDPLHIRMSAGIAVQWMSPLGPLVFSWAEPFKKYDGDKAEQFQFNIGKTW</sequence>
<gene>
    <name evidence="12" type="primary">yaeT_1</name>
    <name evidence="8" type="synonym">bamA</name>
    <name evidence="11" type="synonym">yaeT_2</name>
    <name evidence="12" type="ORF">NCTC12998_00748</name>
    <name evidence="11" type="ORF">SAMEA2273876_04674</name>
</gene>
<evidence type="ECO:0000256" key="8">
    <source>
        <dbReference type="HAMAP-Rule" id="MF_01430"/>
    </source>
</evidence>
<evidence type="ECO:0000256" key="3">
    <source>
        <dbReference type="ARBA" id="ARBA00022692"/>
    </source>
</evidence>
<evidence type="ECO:0000256" key="6">
    <source>
        <dbReference type="ARBA" id="ARBA00023136"/>
    </source>
</evidence>
<dbReference type="PANTHER" id="PTHR12815:SF23">
    <property type="entry name" value="OUTER MEMBRANE PROTEIN ASSEMBLY FACTOR BAMA"/>
    <property type="match status" value="1"/>
</dbReference>
<evidence type="ECO:0000313" key="12">
    <source>
        <dbReference type="EMBL" id="VFS58293.1"/>
    </source>
</evidence>
<protein>
    <recommendedName>
        <fullName evidence="8 9">Outer membrane protein assembly factor BamA</fullName>
    </recommendedName>
</protein>
<organism evidence="12 14">
    <name type="scientific">Raoultella planticola</name>
    <name type="common">Klebsiella planticola</name>
    <dbReference type="NCBI Taxonomy" id="575"/>
    <lineage>
        <taxon>Bacteria</taxon>
        <taxon>Pseudomonadati</taxon>
        <taxon>Pseudomonadota</taxon>
        <taxon>Gammaproteobacteria</taxon>
        <taxon>Enterobacterales</taxon>
        <taxon>Enterobacteriaceae</taxon>
        <taxon>Klebsiella/Raoultella group</taxon>
        <taxon>Raoultella</taxon>
    </lineage>
</organism>
<dbReference type="NCBIfam" id="NF008287">
    <property type="entry name" value="PRK11067.1"/>
    <property type="match status" value="1"/>
</dbReference>
<dbReference type="PANTHER" id="PTHR12815">
    <property type="entry name" value="SORTING AND ASSEMBLY MACHINERY SAMM50 PROTEIN FAMILY MEMBER"/>
    <property type="match status" value="1"/>
</dbReference>
<comment type="function">
    <text evidence="8">Part of the outer membrane protein assembly complex, which is involved in assembly and insertion of beta-barrel proteins into the outer membrane. Constitutes, with BamD, the core component of the assembly machinery.</text>
</comment>
<dbReference type="FunFam" id="3.10.20.310:FF:000001">
    <property type="entry name" value="Outer membrane protein assembly factor BamA"/>
    <property type="match status" value="1"/>
</dbReference>
<evidence type="ECO:0000259" key="10">
    <source>
        <dbReference type="PROSITE" id="PS51779"/>
    </source>
</evidence>
<dbReference type="InterPro" id="IPR010827">
    <property type="entry name" value="BamA/TamA_POTRA"/>
</dbReference>
<evidence type="ECO:0000256" key="5">
    <source>
        <dbReference type="ARBA" id="ARBA00022737"/>
    </source>
</evidence>
<dbReference type="EMBL" id="CAADJE010000011">
    <property type="protein sequence ID" value="VFS58293.1"/>
    <property type="molecule type" value="Genomic_DNA"/>
</dbReference>
<feature type="domain" description="POTRA" evidence="10">
    <location>
        <begin position="293"/>
        <end position="371"/>
    </location>
</feature>
<feature type="domain" description="POTRA" evidence="10">
    <location>
        <begin position="202"/>
        <end position="290"/>
    </location>
</feature>
<name>A0A485AEW2_RAOPL</name>
<comment type="similarity">
    <text evidence="8">Belongs to the BamA family.</text>
</comment>
<keyword evidence="4 8" id="KW-0732">Signal</keyword>
<evidence type="ECO:0000256" key="4">
    <source>
        <dbReference type="ARBA" id="ARBA00022729"/>
    </source>
</evidence>
<evidence type="ECO:0000256" key="1">
    <source>
        <dbReference type="ARBA" id="ARBA00004370"/>
    </source>
</evidence>
<dbReference type="GO" id="GO:0009279">
    <property type="term" value="C:cell outer membrane"/>
    <property type="evidence" value="ECO:0007669"/>
    <property type="project" value="UniProtKB-SubCell"/>
</dbReference>
<dbReference type="FunFam" id="3.10.20.310:FF:000002">
    <property type="entry name" value="Outer membrane protein assembly factor BamA"/>
    <property type="match status" value="1"/>
</dbReference>
<dbReference type="InterPro" id="IPR039910">
    <property type="entry name" value="D15-like"/>
</dbReference>
<dbReference type="HAMAP" id="MF_01430">
    <property type="entry name" value="OM_assembly_BamA"/>
    <property type="match status" value="1"/>
</dbReference>
<dbReference type="AlphaFoldDB" id="A0A485AEW2"/>
<dbReference type="Pfam" id="PF07244">
    <property type="entry name" value="POTRA"/>
    <property type="match status" value="4"/>
</dbReference>
<accession>A0A485AEW2</accession>
<comment type="subunit">
    <text evidence="8">Part of the Bam complex, which is composed of the outer membrane protein BamA, and four lipoproteins BamB, BamC, BamD and BamE.</text>
</comment>
<dbReference type="InterPro" id="IPR000184">
    <property type="entry name" value="Bac_surfAg_D15"/>
</dbReference>
<evidence type="ECO:0000256" key="9">
    <source>
        <dbReference type="NCBIfam" id="TIGR03303"/>
    </source>
</evidence>
<dbReference type="FunFam" id="3.10.20.310:FF:000003">
    <property type="entry name" value="Outer membrane protein assembly factor BamA"/>
    <property type="match status" value="1"/>
</dbReference>
<keyword evidence="2 8" id="KW-1134">Transmembrane beta strand</keyword>
<reference evidence="12 14" key="1">
    <citation type="submission" date="2019-03" db="EMBL/GenBank/DDBJ databases">
        <authorList>
            <consortium name="Pathogen Informatics"/>
        </authorList>
    </citation>
    <scope>NUCLEOTIDE SEQUENCE [LARGE SCALE GENOMIC DNA]</scope>
    <source>
        <strain evidence="11 13">2880STDY5682802</strain>
        <strain evidence="12 14">NCTC12998</strain>
    </source>
</reference>
<dbReference type="Proteomes" id="UP000078124">
    <property type="component" value="Unassembled WGS sequence"/>
</dbReference>